<evidence type="ECO:0000259" key="6">
    <source>
        <dbReference type="PROSITE" id="PS51782"/>
    </source>
</evidence>
<organism evidence="7 8">
    <name type="scientific">Fusarium oxysporum</name>
    <name type="common">Fusarium vascular wilt</name>
    <dbReference type="NCBI Taxonomy" id="5507"/>
    <lineage>
        <taxon>Eukaryota</taxon>
        <taxon>Fungi</taxon>
        <taxon>Dikarya</taxon>
        <taxon>Ascomycota</taxon>
        <taxon>Pezizomycotina</taxon>
        <taxon>Sordariomycetes</taxon>
        <taxon>Hypocreomycetidae</taxon>
        <taxon>Hypocreales</taxon>
        <taxon>Nectriaceae</taxon>
        <taxon>Fusarium</taxon>
        <taxon>Fusarium oxysporum species complex</taxon>
    </lineage>
</organism>
<dbReference type="PROSITE" id="PS51782">
    <property type="entry name" value="LYSM"/>
    <property type="match status" value="3"/>
</dbReference>
<feature type="chain" id="PRO_5019576468" description="LysM domain-containing protein" evidence="5">
    <location>
        <begin position="25"/>
        <end position="529"/>
    </location>
</feature>
<evidence type="ECO:0000256" key="4">
    <source>
        <dbReference type="SAM" id="MobiDB-lite"/>
    </source>
</evidence>
<keyword evidence="5" id="KW-0732">Signal</keyword>
<dbReference type="VEuPathDB" id="FungiDB:FOZG_18079"/>
<dbReference type="VEuPathDB" id="FungiDB:HZS61_005546"/>
<gene>
    <name evidence="7" type="ORF">BFJ69_g15024</name>
</gene>
<accession>A0A420MFR9</accession>
<keyword evidence="2" id="KW-0843">Virulence</keyword>
<evidence type="ECO:0000256" key="3">
    <source>
        <dbReference type="ARBA" id="ARBA00044955"/>
    </source>
</evidence>
<evidence type="ECO:0000313" key="8">
    <source>
        <dbReference type="Proteomes" id="UP000285084"/>
    </source>
</evidence>
<dbReference type="VEuPathDB" id="FungiDB:FOXG_15152"/>
<dbReference type="Proteomes" id="UP000285084">
    <property type="component" value="Unassembled WGS sequence"/>
</dbReference>
<comment type="caution">
    <text evidence="7">The sequence shown here is derived from an EMBL/GenBank/DDBJ whole genome shotgun (WGS) entry which is preliminary data.</text>
</comment>
<dbReference type="VEuPathDB" id="FungiDB:FOC1_g10008947"/>
<feature type="compositionally biased region" description="Low complexity" evidence="4">
    <location>
        <begin position="428"/>
        <end position="462"/>
    </location>
</feature>
<dbReference type="InterPro" id="IPR036779">
    <property type="entry name" value="LysM_dom_sf"/>
</dbReference>
<dbReference type="VEuPathDB" id="FungiDB:FOMG_17320"/>
<dbReference type="VEuPathDB" id="FungiDB:FOIG_13787"/>
<evidence type="ECO:0000256" key="2">
    <source>
        <dbReference type="ARBA" id="ARBA00023026"/>
    </source>
</evidence>
<dbReference type="SMART" id="SM00257">
    <property type="entry name" value="LysM"/>
    <property type="match status" value="3"/>
</dbReference>
<dbReference type="Gene3D" id="3.10.350.10">
    <property type="entry name" value="LysM domain"/>
    <property type="match status" value="3"/>
</dbReference>
<dbReference type="CDD" id="cd00118">
    <property type="entry name" value="LysM"/>
    <property type="match status" value="3"/>
</dbReference>
<comment type="similarity">
    <text evidence="3">Belongs to the secreted LysM effector family.</text>
</comment>
<proteinExistence type="inferred from homology"/>
<dbReference type="Pfam" id="PF01476">
    <property type="entry name" value="LysM"/>
    <property type="match status" value="3"/>
</dbReference>
<feature type="domain" description="LysM" evidence="6">
    <location>
        <begin position="479"/>
        <end position="525"/>
    </location>
</feature>
<dbReference type="AlphaFoldDB" id="A0A420MFR9"/>
<dbReference type="SUPFAM" id="SSF54106">
    <property type="entry name" value="LysM domain"/>
    <property type="match status" value="3"/>
</dbReference>
<feature type="region of interest" description="Disordered" evidence="4">
    <location>
        <begin position="428"/>
        <end position="470"/>
    </location>
</feature>
<dbReference type="PANTHER" id="PTHR34997">
    <property type="entry name" value="AM15"/>
    <property type="match status" value="1"/>
</dbReference>
<dbReference type="VEuPathDB" id="FungiDB:FOC4_g10000962"/>
<feature type="domain" description="LysM" evidence="6">
    <location>
        <begin position="272"/>
        <end position="318"/>
    </location>
</feature>
<keyword evidence="1" id="KW-0147">Chitin-binding</keyword>
<sequence>MRAIHNHVHGLLAGLAIVTRLVDASGLAMFPQGSLSSAGLPFVCEATLYQSINCADESADLAANGYLDSDDPAVTKLVCRSTCGGAIGHMRTKVASACGTEEMVPGMSFVHMVDKFWSSWNQTCFTDAKTGEFCHDVIAAFPEVDDLSKLPKSDLCSYCNVEQYKMMQADAYNRAYDEYAQSNYEYVAKACDLKVDNFNATDSAFNVTNPDTSSDICVSGKIYTAKAGDSCDSIALSQGVSAATMYYINSNIFDCTKIAAGTNLCLPLTCTKIYQVQKGDTCLDIAFNSGIMSDRLLSYNSQLNWNCTNLHDADPYWGSTLCVSTPGGIYAGQPLHNNTANVDPQRIGPPSGTPVANGTTLECSHWFTYDGSLSCTQICLANNVAINLFTEINQSLNKTTCDKDLIVGNAYCVEPVAGWDQPEATGTVVPGTTVTSTATGAKSTTGTRSATATASATKTSTSEKVPSPTQPGIVDGCNKWHYVDNGDGCYSIAEKYHIKLTDFYTWNSKVGNDCSGLWLHYYVCVGVAS</sequence>
<dbReference type="PANTHER" id="PTHR34997:SF16">
    <property type="entry name" value="LYSM DOMAIN-CONTAINING PROTEIN"/>
    <property type="match status" value="1"/>
</dbReference>
<protein>
    <recommendedName>
        <fullName evidence="6">LysM domain-containing protein</fullName>
    </recommendedName>
</protein>
<feature type="domain" description="LysM" evidence="6">
    <location>
        <begin position="221"/>
        <end position="266"/>
    </location>
</feature>
<dbReference type="EMBL" id="MRCX01000260">
    <property type="protein sequence ID" value="RKK66859.1"/>
    <property type="molecule type" value="Genomic_DNA"/>
</dbReference>
<name>A0A420MFR9_FUSOX</name>
<dbReference type="InterPro" id="IPR052210">
    <property type="entry name" value="LysM1-like"/>
</dbReference>
<feature type="signal peptide" evidence="5">
    <location>
        <begin position="1"/>
        <end position="24"/>
    </location>
</feature>
<reference evidence="7 8" key="1">
    <citation type="journal article" date="2018" name="Sci. Rep.">
        <title>Characterisation of pathogen-specific regions and novel effector candidates in Fusarium oxysporum f. sp. cepae.</title>
        <authorList>
            <person name="Armitage A.D."/>
            <person name="Taylor A."/>
            <person name="Sobczyk M.K."/>
            <person name="Baxter L."/>
            <person name="Greenfield B.P."/>
            <person name="Bates H.J."/>
            <person name="Wilson F."/>
            <person name="Jackson A.C."/>
            <person name="Ott S."/>
            <person name="Harrison R.J."/>
            <person name="Clarkson J.P."/>
        </authorList>
    </citation>
    <scope>NUCLEOTIDE SEQUENCE [LARGE SCALE GENOMIC DNA]</scope>
    <source>
        <strain evidence="7 8">Fo_A13</strain>
    </source>
</reference>
<dbReference type="InterPro" id="IPR018392">
    <property type="entry name" value="LysM"/>
</dbReference>
<evidence type="ECO:0000313" key="7">
    <source>
        <dbReference type="EMBL" id="RKK66859.1"/>
    </source>
</evidence>
<evidence type="ECO:0000256" key="1">
    <source>
        <dbReference type="ARBA" id="ARBA00022669"/>
    </source>
</evidence>
<evidence type="ECO:0000256" key="5">
    <source>
        <dbReference type="SAM" id="SignalP"/>
    </source>
</evidence>
<dbReference type="GO" id="GO:0008061">
    <property type="term" value="F:chitin binding"/>
    <property type="evidence" value="ECO:0007669"/>
    <property type="project" value="UniProtKB-KW"/>
</dbReference>